<dbReference type="GO" id="GO:0004000">
    <property type="term" value="F:adenosine deaminase activity"/>
    <property type="evidence" value="ECO:0007669"/>
    <property type="project" value="UniProtKB-UniRule"/>
</dbReference>
<dbReference type="GO" id="GO:0046936">
    <property type="term" value="F:2'-deoxyadenosine deaminase activity"/>
    <property type="evidence" value="ECO:0007669"/>
    <property type="project" value="RHEA"/>
</dbReference>
<dbReference type="InterPro" id="IPR032466">
    <property type="entry name" value="Metal_Hydrolase"/>
</dbReference>
<keyword evidence="4 9" id="KW-0862">Zinc</keyword>
<proteinExistence type="inferred from homology"/>
<feature type="binding site" evidence="9">
    <location>
        <position position="282"/>
    </location>
    <ligand>
        <name>Zn(2+)</name>
        <dbReference type="ChEBI" id="CHEBI:29105"/>
        <note>catalytic</note>
    </ligand>
</feature>
<name>A0A1M4VWC5_9CLOT</name>
<protein>
    <recommendedName>
        <fullName evidence="1 9">Adenosine deaminase</fullName>
        <ecNumber evidence="1 9">3.5.4.4</ecNumber>
    </recommendedName>
    <alternativeName>
        <fullName evidence="6 9">Adenosine aminohydrolase</fullName>
    </alternativeName>
</protein>
<dbReference type="Pfam" id="PF00962">
    <property type="entry name" value="A_deaminase"/>
    <property type="match status" value="1"/>
</dbReference>
<dbReference type="CDD" id="cd01320">
    <property type="entry name" value="ADA"/>
    <property type="match status" value="1"/>
</dbReference>
<evidence type="ECO:0000256" key="7">
    <source>
        <dbReference type="ARBA" id="ARBA00047989"/>
    </source>
</evidence>
<accession>A0A1M4VWC5</accession>
<evidence type="ECO:0000256" key="6">
    <source>
        <dbReference type="ARBA" id="ARBA00031852"/>
    </source>
</evidence>
<reference evidence="11 12" key="1">
    <citation type="submission" date="2016-11" db="EMBL/GenBank/DDBJ databases">
        <authorList>
            <person name="Jaros S."/>
            <person name="Januszkiewicz K."/>
            <person name="Wedrychowicz H."/>
        </authorList>
    </citation>
    <scope>NUCLEOTIDE SEQUENCE [LARGE SCALE GENOMIC DNA]</scope>
    <source>
        <strain evidence="11 12">DSM 2631</strain>
    </source>
</reference>
<dbReference type="PANTHER" id="PTHR11409:SF43">
    <property type="entry name" value="ADENOSINE DEAMINASE"/>
    <property type="match status" value="1"/>
</dbReference>
<evidence type="ECO:0000256" key="9">
    <source>
        <dbReference type="HAMAP-Rule" id="MF_00540"/>
    </source>
</evidence>
<evidence type="ECO:0000256" key="3">
    <source>
        <dbReference type="ARBA" id="ARBA00022801"/>
    </source>
</evidence>
<dbReference type="InterPro" id="IPR006330">
    <property type="entry name" value="Ado/ade_deaminase"/>
</dbReference>
<keyword evidence="3 9" id="KW-0378">Hydrolase</keyword>
<comment type="catalytic activity">
    <reaction evidence="7">
        <text>adenosine + H2O + H(+) = inosine + NH4(+)</text>
        <dbReference type="Rhea" id="RHEA:24408"/>
        <dbReference type="ChEBI" id="CHEBI:15377"/>
        <dbReference type="ChEBI" id="CHEBI:15378"/>
        <dbReference type="ChEBI" id="CHEBI:16335"/>
        <dbReference type="ChEBI" id="CHEBI:17596"/>
        <dbReference type="ChEBI" id="CHEBI:28938"/>
        <dbReference type="EC" id="3.5.4.4"/>
    </reaction>
    <physiologicalReaction direction="left-to-right" evidence="7">
        <dbReference type="Rhea" id="RHEA:24409"/>
    </physiologicalReaction>
</comment>
<dbReference type="NCBIfam" id="TIGR01430">
    <property type="entry name" value="aden_deam"/>
    <property type="match status" value="1"/>
</dbReference>
<comment type="function">
    <text evidence="9">Catalyzes the hydrolytic deamination of adenosine and 2-deoxyadenosine.</text>
</comment>
<dbReference type="STRING" id="1533.SAMN05443638_10953"/>
<feature type="active site" description="Proton donor" evidence="9">
    <location>
        <position position="204"/>
    </location>
</feature>
<feature type="binding site" evidence="9">
    <location>
        <position position="174"/>
    </location>
    <ligand>
        <name>substrate</name>
    </ligand>
</feature>
<evidence type="ECO:0000313" key="12">
    <source>
        <dbReference type="Proteomes" id="UP000184035"/>
    </source>
</evidence>
<dbReference type="SUPFAM" id="SSF51556">
    <property type="entry name" value="Metallo-dependent hydrolases"/>
    <property type="match status" value="1"/>
</dbReference>
<dbReference type="HAMAP" id="MF_00540">
    <property type="entry name" value="A_deaminase"/>
    <property type="match status" value="1"/>
</dbReference>
<comment type="cofactor">
    <cofactor evidence="9">
        <name>Zn(2+)</name>
        <dbReference type="ChEBI" id="CHEBI:29105"/>
    </cofactor>
    <text evidence="9">Binds 1 zinc ion per subunit.</text>
</comment>
<dbReference type="GO" id="GO:0005829">
    <property type="term" value="C:cytosol"/>
    <property type="evidence" value="ECO:0007669"/>
    <property type="project" value="TreeGrafter"/>
</dbReference>
<evidence type="ECO:0000313" key="11">
    <source>
        <dbReference type="EMBL" id="SHE73210.1"/>
    </source>
</evidence>
<dbReference type="GO" id="GO:0008270">
    <property type="term" value="F:zinc ion binding"/>
    <property type="evidence" value="ECO:0007669"/>
    <property type="project" value="UniProtKB-UniRule"/>
</dbReference>
<evidence type="ECO:0000256" key="8">
    <source>
        <dbReference type="ARBA" id="ARBA00049213"/>
    </source>
</evidence>
<evidence type="ECO:0000256" key="5">
    <source>
        <dbReference type="ARBA" id="ARBA00023080"/>
    </source>
</evidence>
<dbReference type="GO" id="GO:0046103">
    <property type="term" value="P:inosine biosynthetic process"/>
    <property type="evidence" value="ECO:0007669"/>
    <property type="project" value="TreeGrafter"/>
</dbReference>
<keyword evidence="5 9" id="KW-0546">Nucleotide metabolism</keyword>
<comment type="caution">
    <text evidence="9">Lacks conserved residue(s) required for the propagation of feature annotation.</text>
</comment>
<comment type="catalytic activity">
    <reaction evidence="8">
        <text>2'-deoxyadenosine + H2O + H(+) = 2'-deoxyinosine + NH4(+)</text>
        <dbReference type="Rhea" id="RHEA:28190"/>
        <dbReference type="ChEBI" id="CHEBI:15377"/>
        <dbReference type="ChEBI" id="CHEBI:15378"/>
        <dbReference type="ChEBI" id="CHEBI:17256"/>
        <dbReference type="ChEBI" id="CHEBI:28938"/>
        <dbReference type="ChEBI" id="CHEBI:28997"/>
        <dbReference type="EC" id="3.5.4.4"/>
    </reaction>
    <physiologicalReaction direction="left-to-right" evidence="8">
        <dbReference type="Rhea" id="RHEA:28191"/>
    </physiologicalReaction>
</comment>
<dbReference type="InterPro" id="IPR028893">
    <property type="entry name" value="A_deaminase"/>
</dbReference>
<dbReference type="GO" id="GO:0009168">
    <property type="term" value="P:purine ribonucleoside monophosphate biosynthetic process"/>
    <property type="evidence" value="ECO:0007669"/>
    <property type="project" value="UniProtKB-UniRule"/>
</dbReference>
<dbReference type="GO" id="GO:0006154">
    <property type="term" value="P:adenosine catabolic process"/>
    <property type="evidence" value="ECO:0007669"/>
    <property type="project" value="TreeGrafter"/>
</dbReference>
<dbReference type="RefSeq" id="WP_072895060.1">
    <property type="nucleotide sequence ID" value="NZ_FQVM01000009.1"/>
</dbReference>
<sequence>MDYRKIIKNMPKVQLHCHIDGSVRPSTLLELSKKRGIKLPTEDLKELKKYVAVEDKCSSLKDYLKKFSYPLSVMQDKENIYRITLELIEDCSKENIKYIELRFAPYLHLEEGLSIKDVLEAVIDAKNEGEKRFGVKSNIICSFMRHETNEKNFNQLKEVAKFINKGVVAVDLAGNEADFPPKLFKELFKEAKKLGFHVTIHAGETGNEKNIIDSINLLGAERIGHGVSAYKDSSVEEFLIKNNIPLEICMTSNYNTEIVDKIKNHPVRRFFDKGLNVTLNTDNNTVSNVDLTEEYIKLYEELNFSLDEIKQININTVNSSFCDDKTKSSIINSIKEIK</sequence>
<evidence type="ECO:0000256" key="1">
    <source>
        <dbReference type="ARBA" id="ARBA00012784"/>
    </source>
</evidence>
<feature type="site" description="Important for catalytic activity" evidence="9">
    <location>
        <position position="225"/>
    </location>
</feature>
<evidence type="ECO:0000256" key="4">
    <source>
        <dbReference type="ARBA" id="ARBA00022833"/>
    </source>
</evidence>
<comment type="similarity">
    <text evidence="9">Belongs to the metallo-dependent hydrolases superfamily. Adenosine and AMP deaminases family. Adenosine deaminase subfamily.</text>
</comment>
<feature type="binding site" evidence="9">
    <location>
        <position position="20"/>
    </location>
    <ligand>
        <name>substrate</name>
    </ligand>
</feature>
<feature type="domain" description="Adenosine deaminase" evidence="10">
    <location>
        <begin position="11"/>
        <end position="336"/>
    </location>
</feature>
<feature type="binding site" evidence="9">
    <location>
        <position position="201"/>
    </location>
    <ligand>
        <name>Zn(2+)</name>
        <dbReference type="ChEBI" id="CHEBI:29105"/>
        <note>catalytic</note>
    </ligand>
</feature>
<keyword evidence="2 9" id="KW-0479">Metal-binding</keyword>
<feature type="binding site" evidence="9">
    <location>
        <position position="16"/>
    </location>
    <ligand>
        <name>Zn(2+)</name>
        <dbReference type="ChEBI" id="CHEBI:29105"/>
        <note>catalytic</note>
    </ligand>
</feature>
<feature type="binding site" evidence="9">
    <location>
        <position position="18"/>
    </location>
    <ligand>
        <name>Zn(2+)</name>
        <dbReference type="ChEBI" id="CHEBI:29105"/>
        <note>catalytic</note>
    </ligand>
</feature>
<feature type="binding site" evidence="9">
    <location>
        <position position="18"/>
    </location>
    <ligand>
        <name>substrate</name>
    </ligand>
</feature>
<organism evidence="11 12">
    <name type="scientific">Clostridium fallax</name>
    <dbReference type="NCBI Taxonomy" id="1533"/>
    <lineage>
        <taxon>Bacteria</taxon>
        <taxon>Bacillati</taxon>
        <taxon>Bacillota</taxon>
        <taxon>Clostridia</taxon>
        <taxon>Eubacteriales</taxon>
        <taxon>Clostridiaceae</taxon>
        <taxon>Clostridium</taxon>
    </lineage>
</organism>
<dbReference type="AlphaFoldDB" id="A0A1M4VWC5"/>
<dbReference type="EC" id="3.5.4.4" evidence="1 9"/>
<dbReference type="Proteomes" id="UP000184035">
    <property type="component" value="Unassembled WGS sequence"/>
</dbReference>
<evidence type="ECO:0000256" key="2">
    <source>
        <dbReference type="ARBA" id="ARBA00022723"/>
    </source>
</evidence>
<dbReference type="GO" id="GO:0043103">
    <property type="term" value="P:hypoxanthine salvage"/>
    <property type="evidence" value="ECO:0007669"/>
    <property type="project" value="TreeGrafter"/>
</dbReference>
<keyword evidence="12" id="KW-1185">Reference proteome</keyword>
<dbReference type="OrthoDB" id="9779574at2"/>
<dbReference type="Gene3D" id="3.20.20.140">
    <property type="entry name" value="Metal-dependent hydrolases"/>
    <property type="match status" value="1"/>
</dbReference>
<dbReference type="PANTHER" id="PTHR11409">
    <property type="entry name" value="ADENOSINE DEAMINASE"/>
    <property type="match status" value="1"/>
</dbReference>
<dbReference type="InterPro" id="IPR001365">
    <property type="entry name" value="A_deaminase_dom"/>
</dbReference>
<evidence type="ECO:0000259" key="10">
    <source>
        <dbReference type="Pfam" id="PF00962"/>
    </source>
</evidence>
<dbReference type="GO" id="GO:0009117">
    <property type="term" value="P:nucleotide metabolic process"/>
    <property type="evidence" value="ECO:0007669"/>
    <property type="project" value="UniProtKB-KW"/>
</dbReference>
<dbReference type="EMBL" id="FQVM01000009">
    <property type="protein sequence ID" value="SHE73210.1"/>
    <property type="molecule type" value="Genomic_DNA"/>
</dbReference>
<gene>
    <name evidence="9" type="primary">add</name>
    <name evidence="11" type="ORF">SAMN05443638_10953</name>
</gene>